<reference evidence="1 2" key="1">
    <citation type="submission" date="2019-11" db="EMBL/GenBank/DDBJ databases">
        <title>Draft genome of Amycolatopsis RM579.</title>
        <authorList>
            <person name="Duangmal K."/>
            <person name="Mingma R."/>
        </authorList>
    </citation>
    <scope>NUCLEOTIDE SEQUENCE [LARGE SCALE GENOMIC DNA]</scope>
    <source>
        <strain evidence="1 2">RM579</strain>
    </source>
</reference>
<dbReference type="Gene3D" id="3.30.70.100">
    <property type="match status" value="1"/>
</dbReference>
<dbReference type="InterPro" id="IPR011008">
    <property type="entry name" value="Dimeric_a/b-barrel"/>
</dbReference>
<sequence length="207" mass="22560">MHARSTTIQATSSAIEAGLRYMRDDALRTLTDIDGFTGISALVDRESGRCIVTTAWRSEEAMRASANEVGPIRDRAVREFGAGAPEVEEWEIAVLHRDHAAGDGAWCRVAWVRADPANADRAVDSFRMIALPEIEQSEGFCSASMMINRGSGLAVSSVAFESLEAMRAARERADEVRARVTSQAGAEVLEVREFELALAHLRVPELA</sequence>
<keyword evidence="2" id="KW-1185">Reference proteome</keyword>
<evidence type="ECO:0000313" key="2">
    <source>
        <dbReference type="Proteomes" id="UP000440096"/>
    </source>
</evidence>
<evidence type="ECO:0000313" key="1">
    <source>
        <dbReference type="EMBL" id="MTD54549.1"/>
    </source>
</evidence>
<dbReference type="Proteomes" id="UP000440096">
    <property type="component" value="Unassembled WGS sequence"/>
</dbReference>
<dbReference type="SUPFAM" id="SSF54909">
    <property type="entry name" value="Dimeric alpha+beta barrel"/>
    <property type="match status" value="2"/>
</dbReference>
<comment type="caution">
    <text evidence="1">The sequence shown here is derived from an EMBL/GenBank/DDBJ whole genome shotgun (WGS) entry which is preliminary data.</text>
</comment>
<proteinExistence type="predicted"/>
<organism evidence="1 2">
    <name type="scientific">Amycolatopsis pithecellobii</name>
    <dbReference type="NCBI Taxonomy" id="664692"/>
    <lineage>
        <taxon>Bacteria</taxon>
        <taxon>Bacillati</taxon>
        <taxon>Actinomycetota</taxon>
        <taxon>Actinomycetes</taxon>
        <taxon>Pseudonocardiales</taxon>
        <taxon>Pseudonocardiaceae</taxon>
        <taxon>Amycolatopsis</taxon>
    </lineage>
</organism>
<protein>
    <recommendedName>
        <fullName evidence="3">ABM domain-containing protein</fullName>
    </recommendedName>
</protein>
<gene>
    <name evidence="1" type="ORF">GKO32_11250</name>
</gene>
<accession>A0A6N7Z1A2</accession>
<name>A0A6N7Z1A2_9PSEU</name>
<dbReference type="EMBL" id="WMBA01000013">
    <property type="protein sequence ID" value="MTD54549.1"/>
    <property type="molecule type" value="Genomic_DNA"/>
</dbReference>
<evidence type="ECO:0008006" key="3">
    <source>
        <dbReference type="Google" id="ProtNLM"/>
    </source>
</evidence>
<dbReference type="AlphaFoldDB" id="A0A6N7Z1A2"/>